<evidence type="ECO:0000256" key="4">
    <source>
        <dbReference type="ARBA" id="ARBA00022679"/>
    </source>
</evidence>
<dbReference type="AlphaFoldDB" id="A0AAJ5S9L4"/>
<dbReference type="Gene3D" id="3.40.50.150">
    <property type="entry name" value="Vaccinia Virus protein VP39"/>
    <property type="match status" value="1"/>
</dbReference>
<dbReference type="REBASE" id="694288">
    <property type="entry name" value="M.Pju697ORF12235P"/>
</dbReference>
<dbReference type="PRINTS" id="PR00506">
    <property type="entry name" value="D21N6MTFRASE"/>
</dbReference>
<evidence type="ECO:0000313" key="9">
    <source>
        <dbReference type="Proteomes" id="UP001217631"/>
    </source>
</evidence>
<dbReference type="GO" id="GO:0009007">
    <property type="term" value="F:site-specific DNA-methyltransferase (adenine-specific) activity"/>
    <property type="evidence" value="ECO:0007669"/>
    <property type="project" value="UniProtKB-EC"/>
</dbReference>
<evidence type="ECO:0000256" key="3">
    <source>
        <dbReference type="ARBA" id="ARBA00022603"/>
    </source>
</evidence>
<comment type="similarity">
    <text evidence="1">Belongs to the N(4)/N(6)-methyltransferase family.</text>
</comment>
<keyword evidence="3" id="KW-0489">Methyltransferase</keyword>
<feature type="domain" description="DNA methylase N-4/N-6" evidence="7">
    <location>
        <begin position="121"/>
        <end position="427"/>
    </location>
</feature>
<protein>
    <recommendedName>
        <fullName evidence="2">site-specific DNA-methyltransferase (adenine-specific)</fullName>
        <ecNumber evidence="2">2.1.1.72</ecNumber>
    </recommendedName>
</protein>
<dbReference type="GO" id="GO:0032259">
    <property type="term" value="P:methylation"/>
    <property type="evidence" value="ECO:0007669"/>
    <property type="project" value="UniProtKB-KW"/>
</dbReference>
<evidence type="ECO:0000256" key="2">
    <source>
        <dbReference type="ARBA" id="ARBA00011900"/>
    </source>
</evidence>
<dbReference type="GO" id="GO:0003677">
    <property type="term" value="F:DNA binding"/>
    <property type="evidence" value="ECO:0007669"/>
    <property type="project" value="InterPro"/>
</dbReference>
<dbReference type="PIRSF" id="PIRSF015855">
    <property type="entry name" value="TypeIII_Mtase_mKpnI"/>
    <property type="match status" value="1"/>
</dbReference>
<accession>A0AAJ5S9L4</accession>
<comment type="catalytic activity">
    <reaction evidence="6">
        <text>a 2'-deoxyadenosine in DNA + S-adenosyl-L-methionine = an N(6)-methyl-2'-deoxyadenosine in DNA + S-adenosyl-L-homocysteine + H(+)</text>
        <dbReference type="Rhea" id="RHEA:15197"/>
        <dbReference type="Rhea" id="RHEA-COMP:12418"/>
        <dbReference type="Rhea" id="RHEA-COMP:12419"/>
        <dbReference type="ChEBI" id="CHEBI:15378"/>
        <dbReference type="ChEBI" id="CHEBI:57856"/>
        <dbReference type="ChEBI" id="CHEBI:59789"/>
        <dbReference type="ChEBI" id="CHEBI:90615"/>
        <dbReference type="ChEBI" id="CHEBI:90616"/>
        <dbReference type="EC" id="2.1.1.72"/>
    </reaction>
</comment>
<evidence type="ECO:0000256" key="1">
    <source>
        <dbReference type="ARBA" id="ARBA00006594"/>
    </source>
</evidence>
<keyword evidence="4" id="KW-0808">Transferase</keyword>
<evidence type="ECO:0000256" key="5">
    <source>
        <dbReference type="ARBA" id="ARBA00022691"/>
    </source>
</evidence>
<organism evidence="8 9">
    <name type="scientific">Pseudomonas juntendi</name>
    <dbReference type="NCBI Taxonomy" id="2666183"/>
    <lineage>
        <taxon>Bacteria</taxon>
        <taxon>Pseudomonadati</taxon>
        <taxon>Pseudomonadota</taxon>
        <taxon>Gammaproteobacteria</taxon>
        <taxon>Pseudomonadales</taxon>
        <taxon>Pseudomonadaceae</taxon>
        <taxon>Pseudomonas</taxon>
    </lineage>
</organism>
<dbReference type="InterPro" id="IPR002052">
    <property type="entry name" value="DNA_methylase_N6_adenine_CS"/>
</dbReference>
<dbReference type="EC" id="2.1.1.72" evidence="2"/>
<dbReference type="InterPro" id="IPR002295">
    <property type="entry name" value="N4/N6-MTase_EcoPI_Mod-like"/>
</dbReference>
<dbReference type="Pfam" id="PF01555">
    <property type="entry name" value="N6_N4_Mtase"/>
    <property type="match status" value="1"/>
</dbReference>
<gene>
    <name evidence="8" type="ORF">PWA60_12235</name>
</gene>
<proteinExistence type="inferred from homology"/>
<dbReference type="EMBL" id="CP118677">
    <property type="protein sequence ID" value="WEA22915.1"/>
    <property type="molecule type" value="Genomic_DNA"/>
</dbReference>
<name>A0AAJ5S9L4_9PSED</name>
<dbReference type="PROSITE" id="PS00092">
    <property type="entry name" value="N6_MTASE"/>
    <property type="match status" value="1"/>
</dbReference>
<reference evidence="8" key="1">
    <citation type="submission" date="2023-02" db="EMBL/GenBank/DDBJ databases">
        <title>tmexCD-toprJ-like cluster.</title>
        <authorList>
            <person name="Gao X."/>
            <person name="Wang C."/>
            <person name="Liu J."/>
        </authorList>
    </citation>
    <scope>NUCLEOTIDE SEQUENCE</scope>
    <source>
        <strain evidence="8">GDW21C697WI</strain>
    </source>
</reference>
<dbReference type="RefSeq" id="WP_232892302.1">
    <property type="nucleotide sequence ID" value="NZ_CP118677.1"/>
</dbReference>
<dbReference type="SUPFAM" id="SSF53335">
    <property type="entry name" value="S-adenosyl-L-methionine-dependent methyltransferases"/>
    <property type="match status" value="1"/>
</dbReference>
<dbReference type="Proteomes" id="UP001217631">
    <property type="component" value="Chromosome"/>
</dbReference>
<dbReference type="InterPro" id="IPR029063">
    <property type="entry name" value="SAM-dependent_MTases_sf"/>
</dbReference>
<evidence type="ECO:0000259" key="7">
    <source>
        <dbReference type="Pfam" id="PF01555"/>
    </source>
</evidence>
<evidence type="ECO:0000256" key="6">
    <source>
        <dbReference type="ARBA" id="ARBA00047942"/>
    </source>
</evidence>
<keyword evidence="5" id="KW-0949">S-adenosyl-L-methionine</keyword>
<dbReference type="InterPro" id="IPR002941">
    <property type="entry name" value="DNA_methylase_N4/N6"/>
</dbReference>
<evidence type="ECO:0000313" key="8">
    <source>
        <dbReference type="EMBL" id="WEA22915.1"/>
    </source>
</evidence>
<dbReference type="GO" id="GO:0008170">
    <property type="term" value="F:N-methyltransferase activity"/>
    <property type="evidence" value="ECO:0007669"/>
    <property type="project" value="InterPro"/>
</dbReference>
<sequence>MSKAAMELVTLQDGETANIVSENIEQLKSLFPEAFGEGGVNFDTLRQLLGDAGAVDESEEKYGLNWHGKKKARQIALTPSTGTLLPCPEESIDWNTTKNIFVEGDNLEVLKLLQKSYAGKVKMIFIDPPYNTGNEFIYPDKYQDNLDTYLQYTGQKSSEGLKLSSNTEGSGRFHTNWLNMMYPRLKLAKSLLRNDGAIFISIDDNEAPRLRMLCDEIFGEENFITNIIWQHSVQPKGYSGIFSVHHNHILMYRKSEDFELMSLERTDEDNKAYSNPDNDPKGDWRTGDVRNALYRKNLKYPITTPSGKVINPPDNGWRWSKETLGSKIDTGEIFFSEDETRIIRKIYLADLDGRTPETIWFAKDSGTTRSGVKELKVTFDGEVPFDTVKPTELIKRMMKVSGVNADDIVLDFFAGSGSTGAAVLDLEQPRFILVQLPEAIDESKPHGITARKLGLLNISDVTKERLRRCTAGKTHPNSGFKVFKLANSNIRAWSPDRNDLEQTLLSHQEHLIDGRTEQDVLYELLVKRGIDLAVPVKSRLVSGKEIFSIGYGVLFACLDHSITGADVENVAQGILKWHGELNPISDTHVFFRDSAFSDDIAKTNMAAILEQNGISHVRSL</sequence>